<evidence type="ECO:0000313" key="2">
    <source>
        <dbReference type="EMBL" id="KRY80190.1"/>
    </source>
</evidence>
<evidence type="ECO:0000313" key="4">
    <source>
        <dbReference type="Proteomes" id="UP000054995"/>
    </source>
</evidence>
<keyword evidence="4" id="KW-1185">Reference proteome</keyword>
<comment type="caution">
    <text evidence="1">The sequence shown here is derived from an EMBL/GenBank/DDBJ whole genome shotgun (WGS) entry which is preliminary data.</text>
</comment>
<dbReference type="Proteomes" id="UP000054995">
    <property type="component" value="Unassembled WGS sequence"/>
</dbReference>
<dbReference type="EMBL" id="JYDT01000714">
    <property type="protein sequence ID" value="KRY80190.1"/>
    <property type="molecule type" value="Genomic_DNA"/>
</dbReference>
<protein>
    <submittedName>
        <fullName evidence="1">Uncharacterized protein</fullName>
    </submittedName>
</protein>
<dbReference type="Proteomes" id="UP000054632">
    <property type="component" value="Unassembled WGS sequence"/>
</dbReference>
<reference evidence="3 4" key="1">
    <citation type="submission" date="2015-01" db="EMBL/GenBank/DDBJ databases">
        <title>Evolution of Trichinella species and genotypes.</title>
        <authorList>
            <person name="Korhonen P.K."/>
            <person name="Edoardo P."/>
            <person name="Giuseppe L.R."/>
            <person name="Gasser R.B."/>
        </authorList>
    </citation>
    <scope>NUCLEOTIDE SEQUENCE [LARGE SCALE GENOMIC DNA]</scope>
    <source>
        <strain evidence="1">ISS13</strain>
        <strain evidence="2">ISS470</strain>
    </source>
</reference>
<dbReference type="EMBL" id="JYDR01000491">
    <property type="protein sequence ID" value="KRY64320.1"/>
    <property type="molecule type" value="Genomic_DNA"/>
</dbReference>
<dbReference type="AlphaFoldDB" id="A0A0V1DRW9"/>
<sequence length="34" mass="4135">MEEVQINVLKSAFQPAMEYEQADDDFIIEEYYFQ</sequence>
<name>A0A0V1DRW9_TRIPS</name>
<accession>A0A0V1DRW9</accession>
<gene>
    <name evidence="1" type="ORF">T4A_6304</name>
    <name evidence="2" type="ORF">T4D_2180</name>
</gene>
<evidence type="ECO:0000313" key="1">
    <source>
        <dbReference type="EMBL" id="KRY64320.1"/>
    </source>
</evidence>
<evidence type="ECO:0000313" key="3">
    <source>
        <dbReference type="Proteomes" id="UP000054632"/>
    </source>
</evidence>
<proteinExistence type="predicted"/>
<organism evidence="1 3">
    <name type="scientific">Trichinella pseudospiralis</name>
    <name type="common">Parasitic roundworm</name>
    <dbReference type="NCBI Taxonomy" id="6337"/>
    <lineage>
        <taxon>Eukaryota</taxon>
        <taxon>Metazoa</taxon>
        <taxon>Ecdysozoa</taxon>
        <taxon>Nematoda</taxon>
        <taxon>Enoplea</taxon>
        <taxon>Dorylaimia</taxon>
        <taxon>Trichinellida</taxon>
        <taxon>Trichinellidae</taxon>
        <taxon>Trichinella</taxon>
    </lineage>
</organism>